<protein>
    <submittedName>
        <fullName evidence="4">M23 family metallopeptidase</fullName>
    </submittedName>
</protein>
<dbReference type="InterPro" id="IPR050570">
    <property type="entry name" value="Cell_wall_metabolism_enzyme"/>
</dbReference>
<dbReference type="InterPro" id="IPR016047">
    <property type="entry name" value="M23ase_b-sheet_dom"/>
</dbReference>
<dbReference type="RefSeq" id="WP_019246162.1">
    <property type="nucleotide sequence ID" value="NZ_CAPH01000013.1"/>
</dbReference>
<dbReference type="PANTHER" id="PTHR21666:SF289">
    <property type="entry name" value="L-ALA--D-GLU ENDOPEPTIDASE"/>
    <property type="match status" value="1"/>
</dbReference>
<dbReference type="Proteomes" id="UP001059295">
    <property type="component" value="Chromosome"/>
</dbReference>
<name>A0ABY5UWE4_9BACT</name>
<evidence type="ECO:0000259" key="3">
    <source>
        <dbReference type="Pfam" id="PF01551"/>
    </source>
</evidence>
<dbReference type="Pfam" id="PF01551">
    <property type="entry name" value="Peptidase_M23"/>
    <property type="match status" value="1"/>
</dbReference>
<evidence type="ECO:0000313" key="5">
    <source>
        <dbReference type="Proteomes" id="UP001059295"/>
    </source>
</evidence>
<feature type="transmembrane region" description="Helical" evidence="2">
    <location>
        <begin position="39"/>
        <end position="62"/>
    </location>
</feature>
<accession>A0ABY5UWE4</accession>
<dbReference type="SUPFAM" id="SSF51261">
    <property type="entry name" value="Duplicated hybrid motif"/>
    <property type="match status" value="1"/>
</dbReference>
<dbReference type="InterPro" id="IPR011055">
    <property type="entry name" value="Dup_hybrid_motif"/>
</dbReference>
<evidence type="ECO:0000256" key="1">
    <source>
        <dbReference type="ARBA" id="ARBA00022729"/>
    </source>
</evidence>
<dbReference type="PANTHER" id="PTHR21666">
    <property type="entry name" value="PEPTIDASE-RELATED"/>
    <property type="match status" value="1"/>
</dbReference>
<keyword evidence="5" id="KW-1185">Reference proteome</keyword>
<feature type="domain" description="M23ase beta-sheet core" evidence="3">
    <location>
        <begin position="192"/>
        <end position="285"/>
    </location>
</feature>
<dbReference type="Gene3D" id="2.70.70.10">
    <property type="entry name" value="Glucose Permease (Domain IIA)"/>
    <property type="match status" value="1"/>
</dbReference>
<gene>
    <name evidence="4" type="ORF">NQ491_06740</name>
</gene>
<keyword evidence="2" id="KW-1133">Transmembrane helix</keyword>
<organism evidence="4 5">
    <name type="scientific">Alistipes ihumii AP11</name>
    <dbReference type="NCBI Taxonomy" id="1211813"/>
    <lineage>
        <taxon>Bacteria</taxon>
        <taxon>Pseudomonadati</taxon>
        <taxon>Bacteroidota</taxon>
        <taxon>Bacteroidia</taxon>
        <taxon>Bacteroidales</taxon>
        <taxon>Rikenellaceae</taxon>
        <taxon>Alistipes</taxon>
    </lineage>
</organism>
<dbReference type="EMBL" id="CP102294">
    <property type="protein sequence ID" value="UWN56362.1"/>
    <property type="molecule type" value="Genomic_DNA"/>
</dbReference>
<proteinExistence type="predicted"/>
<keyword evidence="2" id="KW-0472">Membrane</keyword>
<keyword evidence="1" id="KW-0732">Signal</keyword>
<sequence length="291" mass="32454">MNFRQNIAYFIRHLREKHRLSVRNQHTDREIWYMHISPLNLLAGLLALILILFILIASTVAYTPVLDLLPGYPGKKSRTMLVENIMRLDSLEQELRNMQVYSENIALIMAGRNPVTRNDMQAADSLSAKKGATVAAIAEDSLLRAQMETPGSPYSLYDPDAARKNLRSAMELFAPVKGVVTARFSPIDNRFGVSLATTSNQQVMAVMDGTVISAPWTPEDGFVLYVQHANNMISVYRHNVSVLKKAGDRVSSGEIIGYTGGENAPGQDKNLFEFELWHNGTPVDPQGYIVF</sequence>
<reference evidence="4" key="1">
    <citation type="journal article" date="2022" name="Cell">
        <title>Design, construction, and in vivo augmentation of a complex gut microbiome.</title>
        <authorList>
            <person name="Cheng A.G."/>
            <person name="Ho P.Y."/>
            <person name="Aranda-Diaz A."/>
            <person name="Jain S."/>
            <person name="Yu F.B."/>
            <person name="Meng X."/>
            <person name="Wang M."/>
            <person name="Iakiviak M."/>
            <person name="Nagashima K."/>
            <person name="Zhao A."/>
            <person name="Murugkar P."/>
            <person name="Patil A."/>
            <person name="Atabakhsh K."/>
            <person name="Weakley A."/>
            <person name="Yan J."/>
            <person name="Brumbaugh A.R."/>
            <person name="Higginbottom S."/>
            <person name="Dimas A."/>
            <person name="Shiver A.L."/>
            <person name="Deutschbauer A."/>
            <person name="Neff N."/>
            <person name="Sonnenburg J.L."/>
            <person name="Huang K.C."/>
            <person name="Fischbach M.A."/>
        </authorList>
    </citation>
    <scope>NUCLEOTIDE SEQUENCE</scope>
    <source>
        <strain evidence="4">AP11</strain>
    </source>
</reference>
<keyword evidence="2" id="KW-0812">Transmembrane</keyword>
<dbReference type="CDD" id="cd12797">
    <property type="entry name" value="M23_peptidase"/>
    <property type="match status" value="1"/>
</dbReference>
<evidence type="ECO:0000256" key="2">
    <source>
        <dbReference type="SAM" id="Phobius"/>
    </source>
</evidence>
<dbReference type="GeneID" id="82891416"/>
<evidence type="ECO:0000313" key="4">
    <source>
        <dbReference type="EMBL" id="UWN56362.1"/>
    </source>
</evidence>